<feature type="domain" description="PRC-barrel" evidence="2">
    <location>
        <begin position="22"/>
        <end position="93"/>
    </location>
</feature>
<reference evidence="3 4" key="1">
    <citation type="submission" date="2016-11" db="EMBL/GenBank/DDBJ databases">
        <authorList>
            <person name="Jaros S."/>
            <person name="Januszkiewicz K."/>
            <person name="Wedrychowicz H."/>
        </authorList>
    </citation>
    <scope>NUCLEOTIDE SEQUENCE [LARGE SCALE GENOMIC DNA]</scope>
    <source>
        <strain evidence="3 4">DSM 100565</strain>
    </source>
</reference>
<sequence>MTSTDVDTGGRAPNSLVPSTAVDGTDVYSPNGDKVGHIDHLMIDKQSGNVAYAVMHFGGFLGMGEEEQTIPWRKLSYDTSRDGFVTDITKEQLDTAPARGDSGVADRDYEMRLHDYYGMNPYWI</sequence>
<dbReference type="Proteomes" id="UP000184292">
    <property type="component" value="Unassembled WGS sequence"/>
</dbReference>
<gene>
    <name evidence="3" type="ORF">SAMN05444417_0639</name>
</gene>
<evidence type="ECO:0000313" key="3">
    <source>
        <dbReference type="EMBL" id="SHI40323.1"/>
    </source>
</evidence>
<dbReference type="AlphaFoldDB" id="A0A1M6AVR2"/>
<dbReference type="EMBL" id="FQYO01000001">
    <property type="protein sequence ID" value="SHI40323.1"/>
    <property type="molecule type" value="Genomic_DNA"/>
</dbReference>
<organism evidence="3 4">
    <name type="scientific">Wenxinia saemankumensis</name>
    <dbReference type="NCBI Taxonomy" id="1447782"/>
    <lineage>
        <taxon>Bacteria</taxon>
        <taxon>Pseudomonadati</taxon>
        <taxon>Pseudomonadota</taxon>
        <taxon>Alphaproteobacteria</taxon>
        <taxon>Rhodobacterales</taxon>
        <taxon>Roseobacteraceae</taxon>
        <taxon>Wenxinia</taxon>
    </lineage>
</organism>
<dbReference type="PANTHER" id="PTHR36505">
    <property type="entry name" value="BLR1072 PROTEIN"/>
    <property type="match status" value="1"/>
</dbReference>
<dbReference type="Gene3D" id="2.30.30.240">
    <property type="entry name" value="PRC-barrel domain"/>
    <property type="match status" value="1"/>
</dbReference>
<evidence type="ECO:0000256" key="1">
    <source>
        <dbReference type="SAM" id="MobiDB-lite"/>
    </source>
</evidence>
<proteinExistence type="predicted"/>
<dbReference type="SUPFAM" id="SSF50346">
    <property type="entry name" value="PRC-barrel domain"/>
    <property type="match status" value="1"/>
</dbReference>
<evidence type="ECO:0000259" key="2">
    <source>
        <dbReference type="Pfam" id="PF05239"/>
    </source>
</evidence>
<dbReference type="OrthoDB" id="7274881at2"/>
<dbReference type="Pfam" id="PF05239">
    <property type="entry name" value="PRC"/>
    <property type="match status" value="1"/>
</dbReference>
<dbReference type="InterPro" id="IPR011033">
    <property type="entry name" value="PRC_barrel-like_sf"/>
</dbReference>
<protein>
    <submittedName>
        <fullName evidence="3">PRC-barrel domain-containing protein</fullName>
    </submittedName>
</protein>
<dbReference type="STRING" id="1447782.SAMN05444417_0639"/>
<name>A0A1M6AVR2_9RHOB</name>
<keyword evidence="4" id="KW-1185">Reference proteome</keyword>
<evidence type="ECO:0000313" key="4">
    <source>
        <dbReference type="Proteomes" id="UP000184292"/>
    </source>
</evidence>
<accession>A0A1M6AVR2</accession>
<dbReference type="InterPro" id="IPR027275">
    <property type="entry name" value="PRC-brl_dom"/>
</dbReference>
<dbReference type="RefSeq" id="WP_073326340.1">
    <property type="nucleotide sequence ID" value="NZ_FQYO01000001.1"/>
</dbReference>
<dbReference type="PANTHER" id="PTHR36505:SF1">
    <property type="entry name" value="BLR1072 PROTEIN"/>
    <property type="match status" value="1"/>
</dbReference>
<feature type="region of interest" description="Disordered" evidence="1">
    <location>
        <begin position="1"/>
        <end position="29"/>
    </location>
</feature>